<keyword evidence="4" id="KW-0004">4Fe-4S</keyword>
<evidence type="ECO:0000313" key="14">
    <source>
        <dbReference type="EMBL" id="RYC30967.1"/>
    </source>
</evidence>
<dbReference type="Pfam" id="PF12544">
    <property type="entry name" value="LAM_C"/>
    <property type="match status" value="1"/>
</dbReference>
<dbReference type="GO" id="GO:0046872">
    <property type="term" value="F:metal ion binding"/>
    <property type="evidence" value="ECO:0007669"/>
    <property type="project" value="UniProtKB-KW"/>
</dbReference>
<dbReference type="Proteomes" id="UP000290759">
    <property type="component" value="Unassembled WGS sequence"/>
</dbReference>
<dbReference type="SFLD" id="SFLDS00029">
    <property type="entry name" value="Radical_SAM"/>
    <property type="match status" value="1"/>
</dbReference>
<dbReference type="Gene3D" id="3.20.20.70">
    <property type="entry name" value="Aldolase class I"/>
    <property type="match status" value="1"/>
</dbReference>
<feature type="compositionally biased region" description="Basic residues" evidence="12">
    <location>
        <begin position="143"/>
        <end position="177"/>
    </location>
</feature>
<feature type="compositionally biased region" description="Low complexity" evidence="12">
    <location>
        <begin position="127"/>
        <end position="142"/>
    </location>
</feature>
<evidence type="ECO:0000256" key="1">
    <source>
        <dbReference type="ARBA" id="ARBA00001933"/>
    </source>
</evidence>
<dbReference type="InterPro" id="IPR025895">
    <property type="entry name" value="LAM_C_dom"/>
</dbReference>
<dbReference type="PANTHER" id="PTHR30538">
    <property type="entry name" value="LYSINE 2,3-AMINOMUTASE-RELATED"/>
    <property type="match status" value="1"/>
</dbReference>
<evidence type="ECO:0000259" key="13">
    <source>
        <dbReference type="PROSITE" id="PS51918"/>
    </source>
</evidence>
<feature type="compositionally biased region" description="Low complexity" evidence="12">
    <location>
        <begin position="29"/>
        <end position="41"/>
    </location>
</feature>
<proteinExistence type="inferred from homology"/>
<dbReference type="InterPro" id="IPR007197">
    <property type="entry name" value="rSAM"/>
</dbReference>
<evidence type="ECO:0000256" key="12">
    <source>
        <dbReference type="SAM" id="MobiDB-lite"/>
    </source>
</evidence>
<feature type="compositionally biased region" description="Basic residues" evidence="12">
    <location>
        <begin position="187"/>
        <end position="204"/>
    </location>
</feature>
<evidence type="ECO:0000256" key="11">
    <source>
        <dbReference type="PIRSR" id="PIRSR603739-50"/>
    </source>
</evidence>
<evidence type="ECO:0000256" key="3">
    <source>
        <dbReference type="ARBA" id="ARBA00008703"/>
    </source>
</evidence>
<dbReference type="EMBL" id="QYBB01000019">
    <property type="protein sequence ID" value="RYC30967.1"/>
    <property type="molecule type" value="Genomic_DNA"/>
</dbReference>
<evidence type="ECO:0000256" key="4">
    <source>
        <dbReference type="ARBA" id="ARBA00022485"/>
    </source>
</evidence>
<dbReference type="InterPro" id="IPR013785">
    <property type="entry name" value="Aldolase_TIM"/>
</dbReference>
<dbReference type="NCBIfam" id="TIGR03822">
    <property type="entry name" value="AblA_like_2"/>
    <property type="match status" value="1"/>
</dbReference>
<gene>
    <name evidence="14" type="ORF">D3273_16415</name>
</gene>
<evidence type="ECO:0000256" key="2">
    <source>
        <dbReference type="ARBA" id="ARBA00001966"/>
    </source>
</evidence>
<keyword evidence="9" id="KW-0411">Iron-sulfur</keyword>
<accession>A0A4Q2U7H7</accession>
<sequence>MVPRRRALWRPDGGLRGAAARRRRGGGLDPLDPSRAGLRPPCRARARERRRSLRAPRRHRPARHPRRGVAGPRRAGAAGRGGGRALRGRRHVVGRVQPRPVRLRGAAARARAADDPRPLSRPRGRARPPLARRSAHGGALRALRLRGRTRQRLRRAHRRRGAAAQVRGRHGGPRRARAGQLPDRRGFPRRPRRHAGRVRHRARLRSPGDAGGGSPVDRTRAGAAGGGRVTATLRGPADLAAAGLIGAGQAAALGPVAERYAVAVSPAMAALIDPADPDDPIARQFVPSPAELDHRPEELADPIGDAAHSPVPGIVHRYPDRVLLTLLHVCPVYCRFCFRRERVGPGADAVLPPDQAEAALDYIAARPAIWEVILTGGDPLALSPRRIAGVMARLAAIDHVKVVRFHTRVPVVAPEGVTPGLVEALRASGKATYVGIHCNHPRELTDAARDACGRLIDAGLALVSQTVLLRGVNDDAGVLAALMRRFVELRIRPYYLHHGDLAPGTSHLRVPLAEGKALMRALRGRVSGLCQPTYVLDIPGGHGKVPVGPDYGGEGVVTDPWGVSHRYEG</sequence>
<dbReference type="SFLD" id="SFLDG01070">
    <property type="entry name" value="PLP-dependent"/>
    <property type="match status" value="1"/>
</dbReference>
<comment type="cofactor">
    <cofactor evidence="2">
        <name>[4Fe-4S] cluster</name>
        <dbReference type="ChEBI" id="CHEBI:49883"/>
    </cofactor>
</comment>
<dbReference type="CDD" id="cd01335">
    <property type="entry name" value="Radical_SAM"/>
    <property type="match status" value="1"/>
</dbReference>
<dbReference type="InterPro" id="IPR058240">
    <property type="entry name" value="rSAM_sf"/>
</dbReference>
<evidence type="ECO:0000256" key="7">
    <source>
        <dbReference type="ARBA" id="ARBA00022898"/>
    </source>
</evidence>
<comment type="cofactor">
    <cofactor evidence="1 11">
        <name>pyridoxal 5'-phosphate</name>
        <dbReference type="ChEBI" id="CHEBI:597326"/>
    </cofactor>
</comment>
<dbReference type="GO" id="GO:0016853">
    <property type="term" value="F:isomerase activity"/>
    <property type="evidence" value="ECO:0007669"/>
    <property type="project" value="UniProtKB-KW"/>
</dbReference>
<feature type="compositionally biased region" description="Low complexity" evidence="12">
    <location>
        <begin position="68"/>
        <end position="77"/>
    </location>
</feature>
<dbReference type="InterPro" id="IPR022447">
    <property type="entry name" value="Lys_aminomutase-rel"/>
</dbReference>
<organism evidence="14 15">
    <name type="scientific">Lichenibacterium minor</name>
    <dbReference type="NCBI Taxonomy" id="2316528"/>
    <lineage>
        <taxon>Bacteria</taxon>
        <taxon>Pseudomonadati</taxon>
        <taxon>Pseudomonadota</taxon>
        <taxon>Alphaproteobacteria</taxon>
        <taxon>Hyphomicrobiales</taxon>
        <taxon>Lichenihabitantaceae</taxon>
        <taxon>Lichenibacterium</taxon>
    </lineage>
</organism>
<dbReference type="AlphaFoldDB" id="A0A4Q2U7H7"/>
<comment type="caution">
    <text evidence="14">The sequence shown here is derived from an EMBL/GenBank/DDBJ whole genome shotgun (WGS) entry which is preliminary data.</text>
</comment>
<feature type="region of interest" description="Disordered" evidence="12">
    <location>
        <begin position="102"/>
        <end position="229"/>
    </location>
</feature>
<keyword evidence="8" id="KW-0408">Iron</keyword>
<dbReference type="GO" id="GO:0051539">
    <property type="term" value="F:4 iron, 4 sulfur cluster binding"/>
    <property type="evidence" value="ECO:0007669"/>
    <property type="project" value="UniProtKB-KW"/>
</dbReference>
<keyword evidence="15" id="KW-1185">Reference proteome</keyword>
<feature type="compositionally biased region" description="Basic residues" evidence="12">
    <location>
        <begin position="42"/>
        <end position="67"/>
    </location>
</feature>
<comment type="similarity">
    <text evidence="3">Belongs to the radical SAM superfamily. KamA family.</text>
</comment>
<evidence type="ECO:0000256" key="6">
    <source>
        <dbReference type="ARBA" id="ARBA00022723"/>
    </source>
</evidence>
<reference evidence="14 15" key="2">
    <citation type="submission" date="2019-02" db="EMBL/GenBank/DDBJ databases">
        <title>'Lichenibacterium ramalinii' gen. nov. sp. nov., 'Lichenibacterium minor' gen. nov. sp. nov.</title>
        <authorList>
            <person name="Pankratov T."/>
        </authorList>
    </citation>
    <scope>NUCLEOTIDE SEQUENCE [LARGE SCALE GENOMIC DNA]</scope>
    <source>
        <strain evidence="14 15">RmlP026</strain>
    </source>
</reference>
<protein>
    <submittedName>
        <fullName evidence="14">Lysine-2,3-aminomutase-like protein</fullName>
    </submittedName>
</protein>
<evidence type="ECO:0000256" key="8">
    <source>
        <dbReference type="ARBA" id="ARBA00023004"/>
    </source>
</evidence>
<feature type="modified residue" description="N6-(pyridoxal phosphate)lysine" evidence="11">
    <location>
        <position position="544"/>
    </location>
</feature>
<keyword evidence="5" id="KW-0949">S-adenosyl-L-methionine</keyword>
<evidence type="ECO:0000313" key="15">
    <source>
        <dbReference type="Proteomes" id="UP000290759"/>
    </source>
</evidence>
<dbReference type="InterPro" id="IPR003739">
    <property type="entry name" value="Lys_aminomutase/Glu_NH3_mut"/>
</dbReference>
<dbReference type="PROSITE" id="PS51918">
    <property type="entry name" value="RADICAL_SAM"/>
    <property type="match status" value="1"/>
</dbReference>
<dbReference type="OrthoDB" id="9768064at2"/>
<reference evidence="14 15" key="1">
    <citation type="submission" date="2018-12" db="EMBL/GenBank/DDBJ databases">
        <authorList>
            <person name="Grouzdev D.S."/>
            <person name="Krutkina M.S."/>
        </authorList>
    </citation>
    <scope>NUCLEOTIDE SEQUENCE [LARGE SCALE GENOMIC DNA]</scope>
    <source>
        <strain evidence="14 15">RmlP026</strain>
    </source>
</reference>
<evidence type="ECO:0000256" key="9">
    <source>
        <dbReference type="ARBA" id="ARBA00023014"/>
    </source>
</evidence>
<feature type="domain" description="Radical SAM core" evidence="13">
    <location>
        <begin position="316"/>
        <end position="529"/>
    </location>
</feature>
<dbReference type="Pfam" id="PF04055">
    <property type="entry name" value="Radical_SAM"/>
    <property type="match status" value="1"/>
</dbReference>
<dbReference type="SUPFAM" id="SSF102114">
    <property type="entry name" value="Radical SAM enzymes"/>
    <property type="match status" value="1"/>
</dbReference>
<keyword evidence="10" id="KW-0413">Isomerase</keyword>
<dbReference type="NCBIfam" id="TIGR00238">
    <property type="entry name" value="KamA family radical SAM protein"/>
    <property type="match status" value="1"/>
</dbReference>
<dbReference type="PANTHER" id="PTHR30538:SF1">
    <property type="entry name" value="L-LYSINE 2,3-AMINOMUTASE"/>
    <property type="match status" value="1"/>
</dbReference>
<keyword evidence="6" id="KW-0479">Metal-binding</keyword>
<evidence type="ECO:0000256" key="10">
    <source>
        <dbReference type="ARBA" id="ARBA00023235"/>
    </source>
</evidence>
<feature type="region of interest" description="Disordered" evidence="12">
    <location>
        <begin position="1"/>
        <end position="86"/>
    </location>
</feature>
<name>A0A4Q2U7H7_9HYPH</name>
<evidence type="ECO:0000256" key="5">
    <source>
        <dbReference type="ARBA" id="ARBA00022691"/>
    </source>
</evidence>
<keyword evidence="7 11" id="KW-0663">Pyridoxal phosphate</keyword>